<dbReference type="Gene3D" id="3.90.550.10">
    <property type="entry name" value="Spore Coat Polysaccharide Biosynthesis Protein SpsA, Chain A"/>
    <property type="match status" value="1"/>
</dbReference>
<gene>
    <name evidence="2" type="ORF">HR057_09765</name>
</gene>
<dbReference type="Pfam" id="PF00535">
    <property type="entry name" value="Glycos_transf_2"/>
    <property type="match status" value="1"/>
</dbReference>
<dbReference type="InterPro" id="IPR050834">
    <property type="entry name" value="Glycosyltransf_2"/>
</dbReference>
<dbReference type="InterPro" id="IPR001173">
    <property type="entry name" value="Glyco_trans_2-like"/>
</dbReference>
<dbReference type="PANTHER" id="PTHR43685:SF2">
    <property type="entry name" value="GLYCOSYLTRANSFERASE 2-LIKE DOMAIN-CONTAINING PROTEIN"/>
    <property type="match status" value="1"/>
</dbReference>
<dbReference type="EMBL" id="JABTTE010000012">
    <property type="protein sequence ID" value="NSL52037.1"/>
    <property type="molecule type" value="Genomic_DNA"/>
</dbReference>
<name>A0A8J8GE74_9BACI</name>
<proteinExistence type="predicted"/>
<dbReference type="SUPFAM" id="SSF53448">
    <property type="entry name" value="Nucleotide-diphospho-sugar transferases"/>
    <property type="match status" value="1"/>
</dbReference>
<accession>A0A8J8GE74</accession>
<protein>
    <submittedName>
        <fullName evidence="2">Glycosyltransferase family 2 protein</fullName>
    </submittedName>
</protein>
<dbReference type="RefSeq" id="WP_173731245.1">
    <property type="nucleotide sequence ID" value="NZ_JABTTE010000012.1"/>
</dbReference>
<keyword evidence="3" id="KW-1185">Reference proteome</keyword>
<dbReference type="Proteomes" id="UP000625804">
    <property type="component" value="Unassembled WGS sequence"/>
</dbReference>
<evidence type="ECO:0000259" key="1">
    <source>
        <dbReference type="Pfam" id="PF00535"/>
    </source>
</evidence>
<evidence type="ECO:0000313" key="2">
    <source>
        <dbReference type="EMBL" id="NSL52037.1"/>
    </source>
</evidence>
<sequence length="325" mass="38295">MKKNINGLNNNSNKVDILLSTYNGSKYLPELLLSILNQSYQDWKIIIRDDGSNDDTISVINDFMNQYPEKVIFIQDHFQNLRPCQSFSKLLEYSSAPYIMFCDQDDIWLSDKVEITIKKMLSLEKEFPNSPLLVHTDLTVVDNDLKVISRSFWEYQKLNPKYNKLNNLLTQNIVTGCTMMINKHLKELVKNIPQKAIMHDWWIALVASLYGGINHIYKPTVLYRQHSGNNVGAKKYSIRQFFTKSKYREAFKSVKKIIEQAQQFITVYNSQLSKEQFYLIKSFIQLLEKNRLLRLVDICVYRFRKNGLIRNIGFLLIMFLFNKKK</sequence>
<feature type="domain" description="Glycosyltransferase 2-like" evidence="1">
    <location>
        <begin position="17"/>
        <end position="187"/>
    </location>
</feature>
<evidence type="ECO:0000313" key="3">
    <source>
        <dbReference type="Proteomes" id="UP000625804"/>
    </source>
</evidence>
<dbReference type="CDD" id="cd04196">
    <property type="entry name" value="GT_2_like_d"/>
    <property type="match status" value="1"/>
</dbReference>
<dbReference type="PANTHER" id="PTHR43685">
    <property type="entry name" value="GLYCOSYLTRANSFERASE"/>
    <property type="match status" value="1"/>
</dbReference>
<reference evidence="2" key="1">
    <citation type="submission" date="2020-06" db="EMBL/GenBank/DDBJ databases">
        <title>A novel thermopfilic bacterium from Erzurum, Turkey.</title>
        <authorList>
            <person name="Adiguzel A."/>
            <person name="Ay H."/>
            <person name="Baltaci M.O."/>
        </authorList>
    </citation>
    <scope>NUCLEOTIDE SEQUENCE</scope>
    <source>
        <strain evidence="2">P2</strain>
    </source>
</reference>
<dbReference type="InterPro" id="IPR029044">
    <property type="entry name" value="Nucleotide-diphossugar_trans"/>
</dbReference>
<organism evidence="2 3">
    <name type="scientific">Calidifontibacillus erzurumensis</name>
    <dbReference type="NCBI Taxonomy" id="2741433"/>
    <lineage>
        <taxon>Bacteria</taxon>
        <taxon>Bacillati</taxon>
        <taxon>Bacillota</taxon>
        <taxon>Bacilli</taxon>
        <taxon>Bacillales</taxon>
        <taxon>Bacillaceae</taxon>
        <taxon>Calidifontibacillus/Schinkia group</taxon>
        <taxon>Calidifontibacillus</taxon>
    </lineage>
</organism>
<comment type="caution">
    <text evidence="2">The sequence shown here is derived from an EMBL/GenBank/DDBJ whole genome shotgun (WGS) entry which is preliminary data.</text>
</comment>
<dbReference type="AlphaFoldDB" id="A0A8J8GE74"/>